<dbReference type="GO" id="GO:0006979">
    <property type="term" value="P:response to oxidative stress"/>
    <property type="evidence" value="ECO:0007669"/>
    <property type="project" value="TreeGrafter"/>
</dbReference>
<keyword evidence="3" id="KW-0813">Transport</keyword>
<evidence type="ECO:0000256" key="3">
    <source>
        <dbReference type="ARBA" id="ARBA00022448"/>
    </source>
</evidence>
<dbReference type="GO" id="GO:0005743">
    <property type="term" value="C:mitochondrial inner membrane"/>
    <property type="evidence" value="ECO:0007669"/>
    <property type="project" value="UniProtKB-SubCell"/>
</dbReference>
<dbReference type="PANTHER" id="PTHR12964">
    <property type="entry name" value="NADH-UBIQUINONE OXIDOREDUCTASE B14 SUBUNIT"/>
    <property type="match status" value="1"/>
</dbReference>
<protein>
    <recommendedName>
        <fullName evidence="13">NADH dehydrogenase [ubiquinone] 1 alpha subcomplex subunit 6</fullName>
    </recommendedName>
</protein>
<gene>
    <name evidence="9" type="ORF">PBRA_003526</name>
    <name evidence="10" type="ORF">PLBR_LOCUS7095</name>
</gene>
<dbReference type="AlphaFoldDB" id="A0A0G4J907"/>
<evidence type="ECO:0000256" key="4">
    <source>
        <dbReference type="ARBA" id="ARBA00022660"/>
    </source>
</evidence>
<keyword evidence="6" id="KW-0249">Electron transport</keyword>
<dbReference type="CDD" id="cd20266">
    <property type="entry name" value="Complex1_LYR_NDUFA6_LYRM6"/>
    <property type="match status" value="1"/>
</dbReference>
<evidence type="ECO:0000256" key="5">
    <source>
        <dbReference type="ARBA" id="ARBA00022792"/>
    </source>
</evidence>
<comment type="similarity">
    <text evidence="2">Belongs to the complex I LYR family.</text>
</comment>
<keyword evidence="7 10" id="KW-0496">Mitochondrion</keyword>
<evidence type="ECO:0000313" key="11">
    <source>
        <dbReference type="Proteomes" id="UP000039324"/>
    </source>
</evidence>
<keyword evidence="11" id="KW-1185">Reference proteome</keyword>
<name>A0A0G4J907_PLABS</name>
<evidence type="ECO:0000313" key="9">
    <source>
        <dbReference type="EMBL" id="CEP03919.1"/>
    </source>
</evidence>
<accession>A0A0G4J907</accession>
<evidence type="ECO:0008006" key="13">
    <source>
        <dbReference type="Google" id="ProtNLM"/>
    </source>
</evidence>
<evidence type="ECO:0000256" key="6">
    <source>
        <dbReference type="ARBA" id="ARBA00022982"/>
    </source>
</evidence>
<sequence length="139" mass="15865">MNPRSLPPVSTFASAGAHEARQRVLHLYRRVVRAMPGILNGYDISDMSTPQAVKNVGTRFRRFRDVDDINMIDMLRCKAEMELHETLLGFKTRSHVLKALEPWRDTKIAVPASLVQSSRHVSPFLQKFYYGEAVTPKEP</sequence>
<dbReference type="OrthoDB" id="14535at2759"/>
<evidence type="ECO:0000256" key="2">
    <source>
        <dbReference type="ARBA" id="ARBA00009508"/>
    </source>
</evidence>
<reference evidence="10 12" key="2">
    <citation type="submission" date="2018-03" db="EMBL/GenBank/DDBJ databases">
        <authorList>
            <person name="Fogelqvist J."/>
        </authorList>
    </citation>
    <scope>NUCLEOTIDE SEQUENCE [LARGE SCALE GENOMIC DNA]</scope>
</reference>
<dbReference type="GO" id="GO:0045271">
    <property type="term" value="C:respiratory chain complex I"/>
    <property type="evidence" value="ECO:0007669"/>
    <property type="project" value="InterPro"/>
</dbReference>
<dbReference type="PANTHER" id="PTHR12964:SF0">
    <property type="entry name" value="NADH DEHYDROGENASE [UBIQUINONE] 1 ALPHA SUBCOMPLEX SUBUNIT 6"/>
    <property type="match status" value="1"/>
</dbReference>
<dbReference type="EMBL" id="CDSF01000155">
    <property type="protein sequence ID" value="CEP03919.1"/>
    <property type="molecule type" value="Genomic_DNA"/>
</dbReference>
<comment type="subcellular location">
    <subcellularLocation>
        <location evidence="1">Mitochondrion inner membrane</location>
        <topology evidence="1">Peripheral membrane protein</topology>
        <orientation evidence="1">Matrix side</orientation>
    </subcellularLocation>
</comment>
<geneLocation type="mitochondrion" evidence="10"/>
<keyword evidence="4" id="KW-0679">Respiratory chain</keyword>
<dbReference type="InterPro" id="IPR045299">
    <property type="entry name" value="Complex1_LYR_NDUFA6_LYRM6"/>
</dbReference>
<dbReference type="Proteomes" id="UP000039324">
    <property type="component" value="Unassembled WGS sequence"/>
</dbReference>
<evidence type="ECO:0000256" key="1">
    <source>
        <dbReference type="ARBA" id="ARBA00004443"/>
    </source>
</evidence>
<proteinExistence type="inferred from homology"/>
<organism evidence="9 11">
    <name type="scientific">Plasmodiophora brassicae</name>
    <name type="common">Clubroot disease agent</name>
    <dbReference type="NCBI Taxonomy" id="37360"/>
    <lineage>
        <taxon>Eukaryota</taxon>
        <taxon>Sar</taxon>
        <taxon>Rhizaria</taxon>
        <taxon>Endomyxa</taxon>
        <taxon>Phytomyxea</taxon>
        <taxon>Plasmodiophorida</taxon>
        <taxon>Plasmodiophoridae</taxon>
        <taxon>Plasmodiophora</taxon>
    </lineage>
</organism>
<dbReference type="EMBL" id="OVEO01000012">
    <property type="protein sequence ID" value="SPQ99880.1"/>
    <property type="molecule type" value="Genomic_DNA"/>
</dbReference>
<dbReference type="InterPro" id="IPR016488">
    <property type="entry name" value="NADH_Ub_cplx-1_asu_su-6"/>
</dbReference>
<reference evidence="9 11" key="1">
    <citation type="submission" date="2015-02" db="EMBL/GenBank/DDBJ databases">
        <authorList>
            <person name="Chooi Y.-H."/>
        </authorList>
    </citation>
    <scope>NUCLEOTIDE SEQUENCE [LARGE SCALE GENOMIC DNA]</scope>
    <source>
        <strain evidence="9">E3</strain>
    </source>
</reference>
<keyword evidence="8" id="KW-0472">Membrane</keyword>
<evidence type="ECO:0000256" key="8">
    <source>
        <dbReference type="ARBA" id="ARBA00023136"/>
    </source>
</evidence>
<dbReference type="STRING" id="37360.A0A0G4J907"/>
<evidence type="ECO:0000313" key="12">
    <source>
        <dbReference type="Proteomes" id="UP000290189"/>
    </source>
</evidence>
<keyword evidence="5" id="KW-0999">Mitochondrion inner membrane</keyword>
<evidence type="ECO:0000313" key="10">
    <source>
        <dbReference type="EMBL" id="SPQ99880.1"/>
    </source>
</evidence>
<evidence type="ECO:0000256" key="7">
    <source>
        <dbReference type="ARBA" id="ARBA00023128"/>
    </source>
</evidence>
<dbReference type="Proteomes" id="UP000290189">
    <property type="component" value="Unassembled WGS sequence"/>
</dbReference>